<reference evidence="2" key="1">
    <citation type="submission" date="2023-08" db="EMBL/GenBank/DDBJ databases">
        <title>Reference Genome Resource for the Citrus Pathogen Phytophthora citrophthora.</title>
        <authorList>
            <person name="Moller H."/>
            <person name="Coetzee B."/>
            <person name="Rose L.J."/>
            <person name="Van Niekerk J.M."/>
        </authorList>
    </citation>
    <scope>NUCLEOTIDE SEQUENCE</scope>
    <source>
        <strain evidence="2">STE-U-9442</strain>
    </source>
</reference>
<gene>
    <name evidence="2" type="ORF">P3T76_015543</name>
</gene>
<evidence type="ECO:0000313" key="2">
    <source>
        <dbReference type="EMBL" id="KAK1928903.1"/>
    </source>
</evidence>
<dbReference type="InterPro" id="IPR026983">
    <property type="entry name" value="DHC"/>
</dbReference>
<dbReference type="GO" id="GO:0030286">
    <property type="term" value="C:dynein complex"/>
    <property type="evidence" value="ECO:0007669"/>
    <property type="project" value="InterPro"/>
</dbReference>
<comment type="caution">
    <text evidence="2">The sequence shown here is derived from an EMBL/GenBank/DDBJ whole genome shotgun (WGS) entry which is preliminary data.</text>
</comment>
<dbReference type="Proteomes" id="UP001259832">
    <property type="component" value="Unassembled WGS sequence"/>
</dbReference>
<dbReference type="GO" id="GO:0005524">
    <property type="term" value="F:ATP binding"/>
    <property type="evidence" value="ECO:0007669"/>
    <property type="project" value="InterPro"/>
</dbReference>
<accession>A0AAD9FZM1</accession>
<name>A0AAD9FZM1_9STRA</name>
<dbReference type="PANTHER" id="PTHR46961:SF5">
    <property type="entry name" value="DYNEIN AXONEMAL HEAVY CHAIN 1"/>
    <property type="match status" value="1"/>
</dbReference>
<dbReference type="EMBL" id="JASMQC010000055">
    <property type="protein sequence ID" value="KAK1928903.1"/>
    <property type="molecule type" value="Genomic_DNA"/>
</dbReference>
<dbReference type="GO" id="GO:0007018">
    <property type="term" value="P:microtubule-based movement"/>
    <property type="evidence" value="ECO:0007669"/>
    <property type="project" value="InterPro"/>
</dbReference>
<evidence type="ECO:0000313" key="3">
    <source>
        <dbReference type="Proteomes" id="UP001259832"/>
    </source>
</evidence>
<dbReference type="GO" id="GO:0045505">
    <property type="term" value="F:dynein intermediate chain binding"/>
    <property type="evidence" value="ECO:0007669"/>
    <property type="project" value="InterPro"/>
</dbReference>
<dbReference type="GO" id="GO:0051959">
    <property type="term" value="F:dynein light intermediate chain binding"/>
    <property type="evidence" value="ECO:0007669"/>
    <property type="project" value="InterPro"/>
</dbReference>
<dbReference type="PANTHER" id="PTHR46961">
    <property type="entry name" value="DYNEIN HEAVY CHAIN 1, AXONEMAL-LIKE PROTEIN"/>
    <property type="match status" value="1"/>
</dbReference>
<evidence type="ECO:0000259" key="1">
    <source>
        <dbReference type="Pfam" id="PF12774"/>
    </source>
</evidence>
<protein>
    <submittedName>
        <fullName evidence="2">Dynein heavy chain 1</fullName>
    </submittedName>
</protein>
<organism evidence="2 3">
    <name type="scientific">Phytophthora citrophthora</name>
    <dbReference type="NCBI Taxonomy" id="4793"/>
    <lineage>
        <taxon>Eukaryota</taxon>
        <taxon>Sar</taxon>
        <taxon>Stramenopiles</taxon>
        <taxon>Oomycota</taxon>
        <taxon>Peronosporomycetes</taxon>
        <taxon>Peronosporales</taxon>
        <taxon>Peronosporaceae</taxon>
        <taxon>Phytophthora</taxon>
    </lineage>
</organism>
<keyword evidence="3" id="KW-1185">Reference proteome</keyword>
<dbReference type="AlphaFoldDB" id="A0AAD9FZM1"/>
<sequence>MCTLETRRYDFMWSSQLRHYWEDDLFADMVSARRLYGYEYLGNSFRLVVTPLTDKCFMTLIAALQMSLGVHRAGQQEQGRLRGRKIWLKL</sequence>
<feature type="domain" description="Dynein heavy chain hydrolytic ATP-binding dynein motor region" evidence="1">
    <location>
        <begin position="36"/>
        <end position="79"/>
    </location>
</feature>
<proteinExistence type="predicted"/>
<dbReference type="Gene3D" id="1.20.58.1120">
    <property type="match status" value="1"/>
</dbReference>
<dbReference type="Pfam" id="PF12774">
    <property type="entry name" value="AAA_6"/>
    <property type="match status" value="1"/>
</dbReference>
<dbReference type="InterPro" id="IPR035699">
    <property type="entry name" value="AAA_6"/>
</dbReference>